<dbReference type="CDD" id="cd04905">
    <property type="entry name" value="ACT_CM-PDT"/>
    <property type="match status" value="1"/>
</dbReference>
<evidence type="ECO:0000256" key="7">
    <source>
        <dbReference type="ARBA" id="ARBA00023239"/>
    </source>
</evidence>
<dbReference type="PROSITE" id="PS51671">
    <property type="entry name" value="ACT"/>
    <property type="match status" value="1"/>
</dbReference>
<dbReference type="PANTHER" id="PTHR21022:SF19">
    <property type="entry name" value="PREPHENATE DEHYDRATASE-RELATED"/>
    <property type="match status" value="1"/>
</dbReference>
<keyword evidence="6 10" id="KW-0584">Phenylalanine biosynthesis</keyword>
<comment type="catalytic activity">
    <reaction evidence="8 10">
        <text>prephenate + H(+) = 3-phenylpyruvate + CO2 + H2O</text>
        <dbReference type="Rhea" id="RHEA:21648"/>
        <dbReference type="ChEBI" id="CHEBI:15377"/>
        <dbReference type="ChEBI" id="CHEBI:15378"/>
        <dbReference type="ChEBI" id="CHEBI:16526"/>
        <dbReference type="ChEBI" id="CHEBI:18005"/>
        <dbReference type="ChEBI" id="CHEBI:29934"/>
        <dbReference type="EC" id="4.2.1.51"/>
    </reaction>
</comment>
<evidence type="ECO:0000256" key="11">
    <source>
        <dbReference type="SAM" id="MobiDB-lite"/>
    </source>
</evidence>
<reference evidence="14" key="2">
    <citation type="submission" date="2021-04" db="EMBL/GenBank/DDBJ databases">
        <authorList>
            <person name="Gilroy R."/>
        </authorList>
    </citation>
    <scope>NUCLEOTIDE SEQUENCE</scope>
    <source>
        <strain evidence="14">CHK32-1732</strain>
    </source>
</reference>
<evidence type="ECO:0000256" key="2">
    <source>
        <dbReference type="ARBA" id="ARBA00013147"/>
    </source>
</evidence>
<gene>
    <name evidence="10 14" type="primary">pheA</name>
    <name evidence="14" type="ORF">H9870_13565</name>
</gene>
<evidence type="ECO:0000256" key="3">
    <source>
        <dbReference type="ARBA" id="ARBA00021872"/>
    </source>
</evidence>
<evidence type="ECO:0000259" key="12">
    <source>
        <dbReference type="PROSITE" id="PS51171"/>
    </source>
</evidence>
<dbReference type="NCBIfam" id="NF008865">
    <property type="entry name" value="PRK11898.1"/>
    <property type="match status" value="1"/>
</dbReference>
<evidence type="ECO:0000256" key="1">
    <source>
        <dbReference type="ARBA" id="ARBA00004741"/>
    </source>
</evidence>
<organism evidence="14 15">
    <name type="scientific">Candidatus Corynebacterium avicola</name>
    <dbReference type="NCBI Taxonomy" id="2838527"/>
    <lineage>
        <taxon>Bacteria</taxon>
        <taxon>Bacillati</taxon>
        <taxon>Actinomycetota</taxon>
        <taxon>Actinomycetes</taxon>
        <taxon>Mycobacteriales</taxon>
        <taxon>Corynebacteriaceae</taxon>
        <taxon>Corynebacterium</taxon>
    </lineage>
</organism>
<dbReference type="EC" id="4.2.1.51" evidence="2 10"/>
<name>A0A9D1RSC4_9CORY</name>
<dbReference type="GO" id="GO:0005737">
    <property type="term" value="C:cytoplasm"/>
    <property type="evidence" value="ECO:0007669"/>
    <property type="project" value="TreeGrafter"/>
</dbReference>
<dbReference type="CDD" id="cd13632">
    <property type="entry name" value="PBP2_Aa-PDT_like"/>
    <property type="match status" value="1"/>
</dbReference>
<comment type="caution">
    <text evidence="14">The sequence shown here is derived from an EMBL/GenBank/DDBJ whole genome shotgun (WGS) entry which is preliminary data.</text>
</comment>
<dbReference type="Gene3D" id="3.40.190.10">
    <property type="entry name" value="Periplasmic binding protein-like II"/>
    <property type="match status" value="2"/>
</dbReference>
<evidence type="ECO:0000256" key="8">
    <source>
        <dbReference type="ARBA" id="ARBA00047848"/>
    </source>
</evidence>
<dbReference type="PIRSF" id="PIRSF001500">
    <property type="entry name" value="Chor_mut_pdt_Ppr"/>
    <property type="match status" value="1"/>
</dbReference>
<protein>
    <recommendedName>
        <fullName evidence="3 10">Prephenate dehydratase</fullName>
        <shortName evidence="10">PDT</shortName>
        <ecNumber evidence="2 10">4.2.1.51</ecNumber>
    </recommendedName>
</protein>
<dbReference type="Proteomes" id="UP000824190">
    <property type="component" value="Unassembled WGS sequence"/>
</dbReference>
<reference evidence="14" key="1">
    <citation type="journal article" date="2021" name="PeerJ">
        <title>Extensive microbial diversity within the chicken gut microbiome revealed by metagenomics and culture.</title>
        <authorList>
            <person name="Gilroy R."/>
            <person name="Ravi A."/>
            <person name="Getino M."/>
            <person name="Pursley I."/>
            <person name="Horton D.L."/>
            <person name="Alikhan N.F."/>
            <person name="Baker D."/>
            <person name="Gharbi K."/>
            <person name="Hall N."/>
            <person name="Watson M."/>
            <person name="Adriaenssens E.M."/>
            <person name="Foster-Nyarko E."/>
            <person name="Jarju S."/>
            <person name="Secka A."/>
            <person name="Antonio M."/>
            <person name="Oren A."/>
            <person name="Chaudhuri R.R."/>
            <person name="La Ragione R."/>
            <person name="Hildebrand F."/>
            <person name="Pallen M.J."/>
        </authorList>
    </citation>
    <scope>NUCLEOTIDE SEQUENCE</scope>
    <source>
        <strain evidence="14">CHK32-1732</strain>
    </source>
</reference>
<evidence type="ECO:0000256" key="9">
    <source>
        <dbReference type="PIRSR" id="PIRSR001500-2"/>
    </source>
</evidence>
<evidence type="ECO:0000256" key="10">
    <source>
        <dbReference type="RuleBase" id="RU361254"/>
    </source>
</evidence>
<dbReference type="InterPro" id="IPR018528">
    <property type="entry name" value="Preph_deHydtase_CS"/>
</dbReference>
<sequence>MSETSPATVAYLGPRGTFTEQAVLNLRDAGHLPEDVVHRTVDSPAAALDLVRSGEVDQAVVALESSVDGPVTQTFDSLASGEPVQILREHDVPVVFSILVRPGTRIEDITTFTTHPVAQAQVRGWVGEHLPDVTFVPAASNGAAAQAVAEGKADVAAAPARAGEIHGLVPLTMETVETDSATTEATEVADVAGARTRFVLVGRPQPPTPQTGHDRTAIVLQVPNVPASLVMALMELATRRVDMSRIESRPTRERAGTYNFHVELVGHVEDGAVAEALAGLHRYCEKIRFLGSWPQEGWVGGVSGPAGSVPPDYLESREWVRSLRRGQEGRPRQGGDAGRRQ</sequence>
<dbReference type="PANTHER" id="PTHR21022">
    <property type="entry name" value="PREPHENATE DEHYDRATASE P PROTEIN"/>
    <property type="match status" value="1"/>
</dbReference>
<proteinExistence type="predicted"/>
<accession>A0A9D1RSC4</accession>
<keyword evidence="4 10" id="KW-0028">Amino-acid biosynthesis</keyword>
<feature type="region of interest" description="Disordered" evidence="11">
    <location>
        <begin position="320"/>
        <end position="341"/>
    </location>
</feature>
<feature type="domain" description="ACT" evidence="13">
    <location>
        <begin position="217"/>
        <end position="292"/>
    </location>
</feature>
<dbReference type="InterPro" id="IPR008242">
    <property type="entry name" value="Chor_mutase/pphenate_deHydtase"/>
</dbReference>
<dbReference type="Gene3D" id="3.30.70.260">
    <property type="match status" value="1"/>
</dbReference>
<evidence type="ECO:0000256" key="5">
    <source>
        <dbReference type="ARBA" id="ARBA00023141"/>
    </source>
</evidence>
<dbReference type="InterPro" id="IPR002912">
    <property type="entry name" value="ACT_dom"/>
</dbReference>
<feature type="site" description="Essential for prephenate dehydratase activity" evidence="9">
    <location>
        <position position="196"/>
    </location>
</feature>
<evidence type="ECO:0000313" key="15">
    <source>
        <dbReference type="Proteomes" id="UP000824190"/>
    </source>
</evidence>
<dbReference type="AlphaFoldDB" id="A0A9D1RSC4"/>
<evidence type="ECO:0000259" key="13">
    <source>
        <dbReference type="PROSITE" id="PS51671"/>
    </source>
</evidence>
<dbReference type="GO" id="GO:0004664">
    <property type="term" value="F:prephenate dehydratase activity"/>
    <property type="evidence" value="ECO:0007669"/>
    <property type="project" value="UniProtKB-UniRule"/>
</dbReference>
<keyword evidence="5 10" id="KW-0057">Aromatic amino acid biosynthesis</keyword>
<dbReference type="Pfam" id="PF00800">
    <property type="entry name" value="PDT"/>
    <property type="match status" value="1"/>
</dbReference>
<keyword evidence="7 10" id="KW-0456">Lyase</keyword>
<dbReference type="PROSITE" id="PS00858">
    <property type="entry name" value="PREPHENATE_DEHYDR_2"/>
    <property type="match status" value="1"/>
</dbReference>
<dbReference type="GO" id="GO:0009094">
    <property type="term" value="P:L-phenylalanine biosynthetic process"/>
    <property type="evidence" value="ECO:0007669"/>
    <property type="project" value="UniProtKB-KW"/>
</dbReference>
<dbReference type="SUPFAM" id="SSF53850">
    <property type="entry name" value="Periplasmic binding protein-like II"/>
    <property type="match status" value="1"/>
</dbReference>
<dbReference type="SUPFAM" id="SSF55021">
    <property type="entry name" value="ACT-like"/>
    <property type="match status" value="1"/>
</dbReference>
<comment type="pathway">
    <text evidence="1 10">Amino-acid biosynthesis; L-phenylalanine biosynthesis; phenylpyruvate from prephenate: step 1/1.</text>
</comment>
<dbReference type="EMBL" id="DXGC01000117">
    <property type="protein sequence ID" value="HIW92675.1"/>
    <property type="molecule type" value="Genomic_DNA"/>
</dbReference>
<dbReference type="InterPro" id="IPR045865">
    <property type="entry name" value="ACT-like_dom_sf"/>
</dbReference>
<dbReference type="PROSITE" id="PS51171">
    <property type="entry name" value="PREPHENATE_DEHYDR_3"/>
    <property type="match status" value="1"/>
</dbReference>
<feature type="domain" description="Prephenate dehydratase" evidence="12">
    <location>
        <begin position="8"/>
        <end position="190"/>
    </location>
</feature>
<evidence type="ECO:0000256" key="6">
    <source>
        <dbReference type="ARBA" id="ARBA00023222"/>
    </source>
</evidence>
<evidence type="ECO:0000313" key="14">
    <source>
        <dbReference type="EMBL" id="HIW92675.1"/>
    </source>
</evidence>
<dbReference type="InterPro" id="IPR001086">
    <property type="entry name" value="Preph_deHydtase"/>
</dbReference>
<evidence type="ECO:0000256" key="4">
    <source>
        <dbReference type="ARBA" id="ARBA00022605"/>
    </source>
</evidence>